<dbReference type="EMBL" id="JAETXL010000009">
    <property type="protein sequence ID" value="MBL6279339.1"/>
    <property type="molecule type" value="Genomic_DNA"/>
</dbReference>
<keyword evidence="1" id="KW-0812">Transmembrane</keyword>
<reference evidence="3 4" key="1">
    <citation type="submission" date="2021-01" db="EMBL/GenBank/DDBJ databases">
        <title>Genome sequencing of Micromonospora fiedleri MG-37.</title>
        <authorList>
            <person name="Moreland P.E.J."/>
            <person name="Stach J.E.M."/>
        </authorList>
    </citation>
    <scope>NUCLEOTIDE SEQUENCE [LARGE SCALE GENOMIC DNA]</scope>
    <source>
        <strain evidence="3 4">MG-37</strain>
    </source>
</reference>
<feature type="transmembrane region" description="Helical" evidence="1">
    <location>
        <begin position="103"/>
        <end position="124"/>
    </location>
</feature>
<keyword evidence="1" id="KW-1133">Transmembrane helix</keyword>
<organism evidence="3 4">
    <name type="scientific">Micromonospora fiedleri</name>
    <dbReference type="NCBI Taxonomy" id="1157498"/>
    <lineage>
        <taxon>Bacteria</taxon>
        <taxon>Bacillati</taxon>
        <taxon>Actinomycetota</taxon>
        <taxon>Actinomycetes</taxon>
        <taxon>Micromonosporales</taxon>
        <taxon>Micromonosporaceae</taxon>
        <taxon>Micromonospora</taxon>
    </lineage>
</organism>
<protein>
    <recommendedName>
        <fullName evidence="2">DUF6545 domain-containing protein</fullName>
    </recommendedName>
</protein>
<feature type="transmembrane region" description="Helical" evidence="1">
    <location>
        <begin position="60"/>
        <end position="83"/>
    </location>
</feature>
<sequence length="262" mass="28826">MSVEQTEPCGLWVATGETDYVLYGRDSPPILRLQTILHELMHIALRHAGHAALSWGTGQVAGLLLSAGAAFGAAFVAHKALFLGLKLADLAPPWPEPVVTQTLVTFSVVLICSSFVLATLWKAVDGVRAWPRRSAMYRDLHALWYLLYQAVPDIVLVTPRRPRRDPWWVFGVEQRLYRRCVEIGDGIQALGPQDAQVRAVASGRAAELGWDQARAAAAGEAAAILVAVRRLEQGRVVRREVEPDLEATAGEGCTRRRRGRRP</sequence>
<evidence type="ECO:0000313" key="3">
    <source>
        <dbReference type="EMBL" id="MBL6279339.1"/>
    </source>
</evidence>
<proteinExistence type="predicted"/>
<comment type="caution">
    <text evidence="3">The sequence shown here is derived from an EMBL/GenBank/DDBJ whole genome shotgun (WGS) entry which is preliminary data.</text>
</comment>
<name>A0ABS1UU45_9ACTN</name>
<keyword evidence="1" id="KW-0472">Membrane</keyword>
<keyword evidence="4" id="KW-1185">Reference proteome</keyword>
<dbReference type="Proteomes" id="UP000661193">
    <property type="component" value="Unassembled WGS sequence"/>
</dbReference>
<dbReference type="InterPro" id="IPR046675">
    <property type="entry name" value="DUF6545"/>
</dbReference>
<dbReference type="RefSeq" id="WP_203223659.1">
    <property type="nucleotide sequence ID" value="NZ_JAETXL010000009.1"/>
</dbReference>
<feature type="domain" description="DUF6545" evidence="2">
    <location>
        <begin position="129"/>
        <end position="244"/>
    </location>
</feature>
<evidence type="ECO:0000256" key="1">
    <source>
        <dbReference type="SAM" id="Phobius"/>
    </source>
</evidence>
<dbReference type="Pfam" id="PF20182">
    <property type="entry name" value="DUF6545"/>
    <property type="match status" value="1"/>
</dbReference>
<accession>A0ABS1UU45</accession>
<evidence type="ECO:0000313" key="4">
    <source>
        <dbReference type="Proteomes" id="UP000661193"/>
    </source>
</evidence>
<evidence type="ECO:0000259" key="2">
    <source>
        <dbReference type="Pfam" id="PF20182"/>
    </source>
</evidence>
<gene>
    <name evidence="3" type="ORF">JMF97_24605</name>
</gene>